<dbReference type="AlphaFoldDB" id="A0A166MZ96"/>
<dbReference type="EMBL" id="KV417526">
    <property type="protein sequence ID" value="KZP24485.1"/>
    <property type="molecule type" value="Genomic_DNA"/>
</dbReference>
<keyword evidence="2" id="KW-1185">Reference proteome</keyword>
<accession>A0A166MZ96</accession>
<sequence>MTWSCPPAHITRAVVSPGCHLVNRLIIGLSLTFLSRIGVNDEPPCILITGAPVDSITVAAAYLDFKLGQPIGAMIEAIDSHKDIRKYWKGLLPEEGLRKLSEIEL</sequence>
<dbReference type="Proteomes" id="UP000076532">
    <property type="component" value="Unassembled WGS sequence"/>
</dbReference>
<name>A0A166MZ96_9AGAM</name>
<reference evidence="1 2" key="1">
    <citation type="journal article" date="2016" name="Mol. Biol. Evol.">
        <title>Comparative Genomics of Early-Diverging Mushroom-Forming Fungi Provides Insights into the Origins of Lignocellulose Decay Capabilities.</title>
        <authorList>
            <person name="Nagy L.G."/>
            <person name="Riley R."/>
            <person name="Tritt A."/>
            <person name="Adam C."/>
            <person name="Daum C."/>
            <person name="Floudas D."/>
            <person name="Sun H."/>
            <person name="Yadav J.S."/>
            <person name="Pangilinan J."/>
            <person name="Larsson K.H."/>
            <person name="Matsuura K."/>
            <person name="Barry K."/>
            <person name="Labutti K."/>
            <person name="Kuo R."/>
            <person name="Ohm R.A."/>
            <person name="Bhattacharya S.S."/>
            <person name="Shirouzu T."/>
            <person name="Yoshinaga Y."/>
            <person name="Martin F.M."/>
            <person name="Grigoriev I.V."/>
            <person name="Hibbett D.S."/>
        </authorList>
    </citation>
    <scope>NUCLEOTIDE SEQUENCE [LARGE SCALE GENOMIC DNA]</scope>
    <source>
        <strain evidence="1 2">CBS 109695</strain>
    </source>
</reference>
<evidence type="ECO:0000313" key="1">
    <source>
        <dbReference type="EMBL" id="KZP24485.1"/>
    </source>
</evidence>
<evidence type="ECO:0000313" key="2">
    <source>
        <dbReference type="Proteomes" id="UP000076532"/>
    </source>
</evidence>
<organism evidence="1 2">
    <name type="scientific">Athelia psychrophila</name>
    <dbReference type="NCBI Taxonomy" id="1759441"/>
    <lineage>
        <taxon>Eukaryota</taxon>
        <taxon>Fungi</taxon>
        <taxon>Dikarya</taxon>
        <taxon>Basidiomycota</taxon>
        <taxon>Agaricomycotina</taxon>
        <taxon>Agaricomycetes</taxon>
        <taxon>Agaricomycetidae</taxon>
        <taxon>Atheliales</taxon>
        <taxon>Atheliaceae</taxon>
        <taxon>Athelia</taxon>
    </lineage>
</organism>
<proteinExistence type="predicted"/>
<protein>
    <submittedName>
        <fullName evidence="1">Uncharacterized protein</fullName>
    </submittedName>
</protein>
<gene>
    <name evidence="1" type="ORF">FIBSPDRAFT_857195</name>
</gene>